<dbReference type="AlphaFoldDB" id="A0A418YLC1"/>
<evidence type="ECO:0000313" key="2">
    <source>
        <dbReference type="Proteomes" id="UP000283469"/>
    </source>
</evidence>
<keyword evidence="2" id="KW-1185">Reference proteome</keyword>
<sequence length="95" mass="10719">MSALHRRLAVLEKARIGVSHNTFDCSALTEAELLYLIEVYDRSIAGDVISEAEAAQYHRLYAMIVRQGCPPQMDAQAAARVQHEYARTEQLGWRS</sequence>
<protein>
    <submittedName>
        <fullName evidence="1">Uncharacterized protein</fullName>
    </submittedName>
</protein>
<dbReference type="EMBL" id="QVRA01000039">
    <property type="protein sequence ID" value="RJG51804.1"/>
    <property type="molecule type" value="Genomic_DNA"/>
</dbReference>
<proteinExistence type="predicted"/>
<dbReference type="Proteomes" id="UP000283469">
    <property type="component" value="Unassembled WGS sequence"/>
</dbReference>
<accession>A0A418YLC1</accession>
<name>A0A418YLC1_9SPHN</name>
<reference evidence="1 2" key="1">
    <citation type="submission" date="2018-08" db="EMBL/GenBank/DDBJ databases">
        <title>Sphingobium sp. EO9.</title>
        <authorList>
            <person name="Park Y."/>
            <person name="Kim K.H."/>
            <person name="Jeon C.O."/>
        </authorList>
    </citation>
    <scope>NUCLEOTIDE SEQUENCE [LARGE SCALE GENOMIC DNA]</scope>
    <source>
        <strain evidence="1 2">EO9</strain>
    </source>
</reference>
<gene>
    <name evidence="1" type="ORF">D0Z70_22500</name>
</gene>
<evidence type="ECO:0000313" key="1">
    <source>
        <dbReference type="EMBL" id="RJG51804.1"/>
    </source>
</evidence>
<comment type="caution">
    <text evidence="1">The sequence shown here is derived from an EMBL/GenBank/DDBJ whole genome shotgun (WGS) entry which is preliminary data.</text>
</comment>
<organism evidence="1 2">
    <name type="scientific">Sphingobium terrigena</name>
    <dbReference type="NCBI Taxonomy" id="2304063"/>
    <lineage>
        <taxon>Bacteria</taxon>
        <taxon>Pseudomonadati</taxon>
        <taxon>Pseudomonadota</taxon>
        <taxon>Alphaproteobacteria</taxon>
        <taxon>Sphingomonadales</taxon>
        <taxon>Sphingomonadaceae</taxon>
        <taxon>Sphingobium</taxon>
    </lineage>
</organism>